<dbReference type="GO" id="GO:0005737">
    <property type="term" value="C:cytoplasm"/>
    <property type="evidence" value="ECO:0007669"/>
    <property type="project" value="UniProtKB-SubCell"/>
</dbReference>
<dbReference type="InterPro" id="IPR011907">
    <property type="entry name" value="RNase_III"/>
</dbReference>
<keyword evidence="11 15" id="KW-0255">Endonuclease</keyword>
<dbReference type="EC" id="3.1.26.3" evidence="15"/>
<dbReference type="SMART" id="SM00535">
    <property type="entry name" value="RIBOc"/>
    <property type="match status" value="1"/>
</dbReference>
<name>A0A847D0T8_9BACT</name>
<dbReference type="SUPFAM" id="SSF69065">
    <property type="entry name" value="RNase III domain-like"/>
    <property type="match status" value="1"/>
</dbReference>
<dbReference type="HAMAP" id="MF_00104">
    <property type="entry name" value="RNase_III"/>
    <property type="match status" value="1"/>
</dbReference>
<dbReference type="GO" id="GO:0006364">
    <property type="term" value="P:rRNA processing"/>
    <property type="evidence" value="ECO:0007669"/>
    <property type="project" value="UniProtKB-UniRule"/>
</dbReference>
<dbReference type="GO" id="GO:0042802">
    <property type="term" value="F:identical protein binding"/>
    <property type="evidence" value="ECO:0007669"/>
    <property type="project" value="UniProtKB-ARBA"/>
</dbReference>
<keyword evidence="14 15" id="KW-0694">RNA-binding</keyword>
<evidence type="ECO:0000256" key="15">
    <source>
        <dbReference type="HAMAP-Rule" id="MF_00104"/>
    </source>
</evidence>
<keyword evidence="5 15" id="KW-0963">Cytoplasm</keyword>
<dbReference type="GO" id="GO:0046872">
    <property type="term" value="F:metal ion binding"/>
    <property type="evidence" value="ECO:0007669"/>
    <property type="project" value="UniProtKB-KW"/>
</dbReference>
<dbReference type="Proteomes" id="UP000545876">
    <property type="component" value="Unassembled WGS sequence"/>
</dbReference>
<feature type="active site" evidence="15">
    <location>
        <position position="136"/>
    </location>
</feature>
<dbReference type="PANTHER" id="PTHR11207:SF0">
    <property type="entry name" value="RIBONUCLEASE 3"/>
    <property type="match status" value="1"/>
</dbReference>
<dbReference type="GO" id="GO:0019843">
    <property type="term" value="F:rRNA binding"/>
    <property type="evidence" value="ECO:0007669"/>
    <property type="project" value="UniProtKB-KW"/>
</dbReference>
<feature type="domain" description="DRBM" evidence="16">
    <location>
        <begin position="174"/>
        <end position="243"/>
    </location>
</feature>
<evidence type="ECO:0000256" key="4">
    <source>
        <dbReference type="ARBA" id="ARBA00011738"/>
    </source>
</evidence>
<dbReference type="GO" id="GO:0010468">
    <property type="term" value="P:regulation of gene expression"/>
    <property type="evidence" value="ECO:0007669"/>
    <property type="project" value="TreeGrafter"/>
</dbReference>
<organism evidence="18 19">
    <name type="scientific">Candidatus Dojkabacteria bacterium</name>
    <dbReference type="NCBI Taxonomy" id="2099670"/>
    <lineage>
        <taxon>Bacteria</taxon>
        <taxon>Candidatus Dojkabacteria</taxon>
    </lineage>
</organism>
<keyword evidence="10 15" id="KW-0479">Metal-binding</keyword>
<dbReference type="PROSITE" id="PS00517">
    <property type="entry name" value="RNASE_3_1"/>
    <property type="match status" value="1"/>
</dbReference>
<evidence type="ECO:0000256" key="9">
    <source>
        <dbReference type="ARBA" id="ARBA00022722"/>
    </source>
</evidence>
<keyword evidence="12 15" id="KW-0378">Hydrolase</keyword>
<dbReference type="GO" id="GO:0003725">
    <property type="term" value="F:double-stranded RNA binding"/>
    <property type="evidence" value="ECO:0007669"/>
    <property type="project" value="TreeGrafter"/>
</dbReference>
<evidence type="ECO:0000256" key="14">
    <source>
        <dbReference type="ARBA" id="ARBA00022884"/>
    </source>
</evidence>
<keyword evidence="8 15" id="KW-0819">tRNA processing</keyword>
<dbReference type="CDD" id="cd10845">
    <property type="entry name" value="DSRM_RNAse_III_family"/>
    <property type="match status" value="1"/>
</dbReference>
<dbReference type="InterPro" id="IPR014720">
    <property type="entry name" value="dsRBD_dom"/>
</dbReference>
<protein>
    <recommendedName>
        <fullName evidence="15">Ribonuclease 3</fullName>
        <ecNumber evidence="15">3.1.26.3</ecNumber>
    </recommendedName>
    <alternativeName>
        <fullName evidence="15">Ribonuclease III</fullName>
        <shortName evidence="15">RNase III</shortName>
    </alternativeName>
</protein>
<keyword evidence="7 15" id="KW-0507">mRNA processing</keyword>
<dbReference type="PANTHER" id="PTHR11207">
    <property type="entry name" value="RIBONUCLEASE III"/>
    <property type="match status" value="1"/>
</dbReference>
<evidence type="ECO:0000256" key="7">
    <source>
        <dbReference type="ARBA" id="ARBA00022664"/>
    </source>
</evidence>
<evidence type="ECO:0000256" key="10">
    <source>
        <dbReference type="ARBA" id="ARBA00022723"/>
    </source>
</evidence>
<dbReference type="SUPFAM" id="SSF54768">
    <property type="entry name" value="dsRNA-binding domain-like"/>
    <property type="match status" value="1"/>
</dbReference>
<keyword evidence="15" id="KW-0699">rRNA-binding</keyword>
<keyword evidence="9 15" id="KW-0540">Nuclease</keyword>
<evidence type="ECO:0000256" key="2">
    <source>
        <dbReference type="ARBA" id="ARBA00004496"/>
    </source>
</evidence>
<evidence type="ECO:0000259" key="16">
    <source>
        <dbReference type="PROSITE" id="PS50137"/>
    </source>
</evidence>
<feature type="domain" description="RNase III" evidence="17">
    <location>
        <begin position="18"/>
        <end position="147"/>
    </location>
</feature>
<dbReference type="InterPro" id="IPR036389">
    <property type="entry name" value="RNase_III_sf"/>
</dbReference>
<evidence type="ECO:0000256" key="1">
    <source>
        <dbReference type="ARBA" id="ARBA00000109"/>
    </source>
</evidence>
<evidence type="ECO:0000259" key="17">
    <source>
        <dbReference type="PROSITE" id="PS50142"/>
    </source>
</evidence>
<dbReference type="AlphaFoldDB" id="A0A847D0T8"/>
<comment type="subunit">
    <text evidence="4 15">Homodimer.</text>
</comment>
<dbReference type="Gene3D" id="3.30.160.20">
    <property type="match status" value="1"/>
</dbReference>
<dbReference type="NCBIfam" id="TIGR02191">
    <property type="entry name" value="RNaseIII"/>
    <property type="match status" value="1"/>
</dbReference>
<evidence type="ECO:0000313" key="18">
    <source>
        <dbReference type="EMBL" id="NLD25452.1"/>
    </source>
</evidence>
<feature type="active site" evidence="15">
    <location>
        <position position="64"/>
    </location>
</feature>
<feature type="binding site" evidence="15">
    <location>
        <position position="136"/>
    </location>
    <ligand>
        <name>Mg(2+)</name>
        <dbReference type="ChEBI" id="CHEBI:18420"/>
    </ligand>
</feature>
<dbReference type="Gene3D" id="1.10.1520.10">
    <property type="entry name" value="Ribonuclease III domain"/>
    <property type="match status" value="1"/>
</dbReference>
<comment type="function">
    <text evidence="15">Digests double-stranded RNA. Involved in the processing of primary rRNA transcript to yield the immediate precursors to the large and small rRNAs (23S and 16S). Processes some mRNAs, and tRNAs when they are encoded in the rRNA operon. Processes pre-crRNA and tracrRNA of type II CRISPR loci if present in the organism.</text>
</comment>
<accession>A0A847D0T8</accession>
<feature type="binding site" evidence="15">
    <location>
        <position position="60"/>
    </location>
    <ligand>
        <name>Mg(2+)</name>
        <dbReference type="ChEBI" id="CHEBI:18420"/>
    </ligand>
</feature>
<evidence type="ECO:0000313" key="19">
    <source>
        <dbReference type="Proteomes" id="UP000545876"/>
    </source>
</evidence>
<keyword evidence="6 15" id="KW-0698">rRNA processing</keyword>
<reference evidence="18 19" key="1">
    <citation type="journal article" date="2020" name="Biotechnol. Biofuels">
        <title>New insights from the biogas microbiome by comprehensive genome-resolved metagenomics of nearly 1600 species originating from multiple anaerobic digesters.</title>
        <authorList>
            <person name="Campanaro S."/>
            <person name="Treu L."/>
            <person name="Rodriguez-R L.M."/>
            <person name="Kovalovszki A."/>
            <person name="Ziels R.M."/>
            <person name="Maus I."/>
            <person name="Zhu X."/>
            <person name="Kougias P.G."/>
            <person name="Basile A."/>
            <person name="Luo G."/>
            <person name="Schluter A."/>
            <person name="Konstantinidis K.T."/>
            <person name="Angelidaki I."/>
        </authorList>
    </citation>
    <scope>NUCLEOTIDE SEQUENCE [LARGE SCALE GENOMIC DNA]</scope>
    <source>
        <strain evidence="18">AS06rmzACSIP_65</strain>
    </source>
</reference>
<comment type="catalytic activity">
    <reaction evidence="1 15">
        <text>Endonucleolytic cleavage to 5'-phosphomonoester.</text>
        <dbReference type="EC" id="3.1.26.3"/>
    </reaction>
</comment>
<comment type="cofactor">
    <cofactor evidence="15">
        <name>Mg(2+)</name>
        <dbReference type="ChEBI" id="CHEBI:18420"/>
    </cofactor>
</comment>
<gene>
    <name evidence="15 18" type="primary">rnc</name>
    <name evidence="18" type="ORF">GX656_02325</name>
</gene>
<dbReference type="GO" id="GO:0004525">
    <property type="term" value="F:ribonuclease III activity"/>
    <property type="evidence" value="ECO:0007669"/>
    <property type="project" value="UniProtKB-UniRule"/>
</dbReference>
<feature type="binding site" evidence="15">
    <location>
        <position position="133"/>
    </location>
    <ligand>
        <name>Mg(2+)</name>
        <dbReference type="ChEBI" id="CHEBI:18420"/>
    </ligand>
</feature>
<evidence type="ECO:0000256" key="13">
    <source>
        <dbReference type="ARBA" id="ARBA00022842"/>
    </source>
</evidence>
<dbReference type="InterPro" id="IPR000999">
    <property type="entry name" value="RNase_III_dom"/>
</dbReference>
<dbReference type="GO" id="GO:0008033">
    <property type="term" value="P:tRNA processing"/>
    <property type="evidence" value="ECO:0007669"/>
    <property type="project" value="UniProtKB-KW"/>
</dbReference>
<comment type="similarity">
    <text evidence="3">Belongs to the ribonuclease III family.</text>
</comment>
<evidence type="ECO:0000256" key="5">
    <source>
        <dbReference type="ARBA" id="ARBA00022490"/>
    </source>
</evidence>
<comment type="caution">
    <text evidence="18">The sequence shown here is derived from an EMBL/GenBank/DDBJ whole genome shotgun (WGS) entry which is preliminary data.</text>
</comment>
<dbReference type="PROSITE" id="PS50137">
    <property type="entry name" value="DS_RBD"/>
    <property type="match status" value="1"/>
</dbReference>
<dbReference type="EMBL" id="JAAZBX010000007">
    <property type="protein sequence ID" value="NLD25452.1"/>
    <property type="molecule type" value="Genomic_DNA"/>
</dbReference>
<evidence type="ECO:0000256" key="12">
    <source>
        <dbReference type="ARBA" id="ARBA00022801"/>
    </source>
</evidence>
<sequence>MAQYTKKLNLKKKKMEKINEIEEKIGVKFKNHLLLETAFTHRSYLNENRGKNLENNERLEFLGDAVLELIVSANLYHNYTDKAEGELTSIRAAIVRTESLAKETERLNLGMYLRMSKGEKDSGGEEKPYLLANLYEALLGAIYLDAGYEECLYFVKRTLFKKIKRIISQKLFIDPKTKVQEIMQRKHRITPTYEILKEEGPDHKKSFTVALFMGDRKVVEGEGASKQKAEENAATNAIDILEKD</sequence>
<evidence type="ECO:0000256" key="3">
    <source>
        <dbReference type="ARBA" id="ARBA00010183"/>
    </source>
</evidence>
<dbReference type="Pfam" id="PF14622">
    <property type="entry name" value="Ribonucleas_3_3"/>
    <property type="match status" value="1"/>
</dbReference>
<comment type="subcellular location">
    <subcellularLocation>
        <location evidence="2 15">Cytoplasm</location>
    </subcellularLocation>
</comment>
<keyword evidence="13 15" id="KW-0460">Magnesium</keyword>
<dbReference type="PROSITE" id="PS50142">
    <property type="entry name" value="RNASE_3_2"/>
    <property type="match status" value="1"/>
</dbReference>
<dbReference type="SMART" id="SM00358">
    <property type="entry name" value="DSRM"/>
    <property type="match status" value="1"/>
</dbReference>
<evidence type="ECO:0000256" key="6">
    <source>
        <dbReference type="ARBA" id="ARBA00022552"/>
    </source>
</evidence>
<dbReference type="Pfam" id="PF00035">
    <property type="entry name" value="dsrm"/>
    <property type="match status" value="1"/>
</dbReference>
<evidence type="ECO:0000256" key="8">
    <source>
        <dbReference type="ARBA" id="ARBA00022694"/>
    </source>
</evidence>
<proteinExistence type="inferred from homology"/>
<evidence type="ECO:0000256" key="11">
    <source>
        <dbReference type="ARBA" id="ARBA00022759"/>
    </source>
</evidence>
<dbReference type="FunFam" id="1.10.1520.10:FF:000001">
    <property type="entry name" value="Ribonuclease 3"/>
    <property type="match status" value="1"/>
</dbReference>
<dbReference type="CDD" id="cd00593">
    <property type="entry name" value="RIBOc"/>
    <property type="match status" value="1"/>
</dbReference>
<dbReference type="GO" id="GO:0006397">
    <property type="term" value="P:mRNA processing"/>
    <property type="evidence" value="ECO:0007669"/>
    <property type="project" value="UniProtKB-UniRule"/>
</dbReference>
<dbReference type="FunFam" id="3.30.160.20:FF:000003">
    <property type="entry name" value="Ribonuclease 3"/>
    <property type="match status" value="1"/>
</dbReference>